<name>A0ABT3GU99_9RHOB</name>
<dbReference type="InterPro" id="IPR000182">
    <property type="entry name" value="GNAT_dom"/>
</dbReference>
<keyword evidence="2" id="KW-0012">Acyltransferase</keyword>
<dbReference type="EMBL" id="JAPDFL010000001">
    <property type="protein sequence ID" value="MCW1931121.1"/>
    <property type="molecule type" value="Genomic_DNA"/>
</dbReference>
<dbReference type="PROSITE" id="PS51186">
    <property type="entry name" value="GNAT"/>
    <property type="match status" value="1"/>
</dbReference>
<dbReference type="InterPro" id="IPR052564">
    <property type="entry name" value="N-acetyltrans/Recomb-assoc"/>
</dbReference>
<reference evidence="2 3" key="1">
    <citation type="submission" date="2022-10" db="EMBL/GenBank/DDBJ databases">
        <title>Pararhodobacter sp. nov., isolated from marine algae.</title>
        <authorList>
            <person name="Choi B.J."/>
            <person name="Kim J.M."/>
            <person name="Lee J.K."/>
            <person name="Choi D.G."/>
            <person name="Jeon C.O."/>
        </authorList>
    </citation>
    <scope>NUCLEOTIDE SEQUENCE [LARGE SCALE GENOMIC DNA]</scope>
    <source>
        <strain evidence="2 3">ZQ420</strain>
    </source>
</reference>
<dbReference type="GO" id="GO:0016746">
    <property type="term" value="F:acyltransferase activity"/>
    <property type="evidence" value="ECO:0007669"/>
    <property type="project" value="UniProtKB-KW"/>
</dbReference>
<comment type="caution">
    <text evidence="2">The sequence shown here is derived from an EMBL/GenBank/DDBJ whole genome shotgun (WGS) entry which is preliminary data.</text>
</comment>
<gene>
    <name evidence="2" type="ORF">OKW52_02260</name>
</gene>
<dbReference type="CDD" id="cd04301">
    <property type="entry name" value="NAT_SF"/>
    <property type="match status" value="1"/>
</dbReference>
<dbReference type="PANTHER" id="PTHR43451">
    <property type="entry name" value="ACETYLTRANSFERASE (GNAT) FAMILY PROTEIN"/>
    <property type="match status" value="1"/>
</dbReference>
<organism evidence="2 3">
    <name type="scientific">Pararhodobacter zhoushanensis</name>
    <dbReference type="NCBI Taxonomy" id="2479545"/>
    <lineage>
        <taxon>Bacteria</taxon>
        <taxon>Pseudomonadati</taxon>
        <taxon>Pseudomonadota</taxon>
        <taxon>Alphaproteobacteria</taxon>
        <taxon>Rhodobacterales</taxon>
        <taxon>Paracoccaceae</taxon>
        <taxon>Pararhodobacter</taxon>
    </lineage>
</organism>
<evidence type="ECO:0000313" key="2">
    <source>
        <dbReference type="EMBL" id="MCW1931121.1"/>
    </source>
</evidence>
<proteinExistence type="predicted"/>
<dbReference type="PANTHER" id="PTHR43451:SF1">
    <property type="entry name" value="ACETYLTRANSFERASE"/>
    <property type="match status" value="1"/>
</dbReference>
<dbReference type="Proteomes" id="UP001208938">
    <property type="component" value="Unassembled WGS sequence"/>
</dbReference>
<keyword evidence="2" id="KW-0808">Transferase</keyword>
<dbReference type="Gene3D" id="3.40.630.30">
    <property type="match status" value="1"/>
</dbReference>
<feature type="domain" description="N-acetyltransferase" evidence="1">
    <location>
        <begin position="1"/>
        <end position="149"/>
    </location>
</feature>
<dbReference type="EC" id="2.3.1.-" evidence="2"/>
<protein>
    <submittedName>
        <fullName evidence="2">GNAT family N-acetyltransferase</fullName>
        <ecNumber evidence="2">2.3.1.-</ecNumber>
    </submittedName>
</protein>
<accession>A0ABT3GU99</accession>
<dbReference type="Pfam" id="PF13673">
    <property type="entry name" value="Acetyltransf_10"/>
    <property type="match status" value="1"/>
</dbReference>
<dbReference type="RefSeq" id="WP_264504271.1">
    <property type="nucleotide sequence ID" value="NZ_JAPDFL010000001.1"/>
</dbReference>
<dbReference type="InterPro" id="IPR016181">
    <property type="entry name" value="Acyl_CoA_acyltransferase"/>
</dbReference>
<dbReference type="SUPFAM" id="SSF55729">
    <property type="entry name" value="Acyl-CoA N-acyltransferases (Nat)"/>
    <property type="match status" value="1"/>
</dbReference>
<evidence type="ECO:0000259" key="1">
    <source>
        <dbReference type="PROSITE" id="PS51186"/>
    </source>
</evidence>
<evidence type="ECO:0000313" key="3">
    <source>
        <dbReference type="Proteomes" id="UP001208938"/>
    </source>
</evidence>
<sequence length="152" mass="16592">MDPAEADQLGTVFFDAVRQGAAGFYDADQRRAWAPRVPAGPDWARRLTGQQTLVARVAGKPVGFMTLDAQGYIDLAFVAPAHQRQGVGGRLYARLEGLAQEAGLERLHTQASHLVRGLFEQQGWSVLREQQSDRAGVTLTNFVMEKRLSGAA</sequence>
<keyword evidence="3" id="KW-1185">Reference proteome</keyword>